<reference evidence="4 5" key="1">
    <citation type="submission" date="2020-05" db="EMBL/GenBank/DDBJ databases">
        <title>FDA dAtabase for Regulatory Grade micrObial Sequences (FDA-ARGOS): Supporting development and validation of Infectious Disease Dx tests.</title>
        <authorList>
            <person name="Sproer C."/>
            <person name="Gronow S."/>
            <person name="Severitt S."/>
            <person name="Schroder I."/>
            <person name="Tallon L."/>
            <person name="Sadzewicz L."/>
            <person name="Zhao X."/>
            <person name="Vavikolanu K."/>
            <person name="Mehta A."/>
            <person name="Aluvathingal J."/>
            <person name="Nadendla S."/>
            <person name="Myers T."/>
            <person name="Yan Y."/>
            <person name="Sichtig H."/>
        </authorList>
    </citation>
    <scope>NUCLEOTIDE SEQUENCE [LARGE SCALE GENOMIC DNA]</scope>
    <source>
        <strain evidence="4 5">FDAARGOS_790</strain>
    </source>
</reference>
<dbReference type="AlphaFoldDB" id="A0A7D4E212"/>
<dbReference type="Gene3D" id="3.40.720.10">
    <property type="entry name" value="Alkaline Phosphatase, subunit A"/>
    <property type="match status" value="1"/>
</dbReference>
<sequence length="527" mass="59535">MDGKHGKPMNKINNVLFIMCDQLRADYLGCYGHPTIKTPNIDALAAQGMKFTRSYCSAPTCGPSRMSFYTGRSMFSHGAIWNFVPLSIREQTIGDLLRPHGVRVALAGKTHFAPDTEAMQRLGIPAADGSAMLEGGFEVVDRYEGHADPGGHHPYMRFLRDAGYGGPNPWDEFVMSATDANGKRVSGWKMRNVHLPARVREEHSETAYTTDVAIDFIRRQDDQPWFLHLSYIKPHWPYLAPAPYNDMYGVEDCLPTVKSDAELINPHPVYAAYLKHRESVNFARDEVAARVKIPYMGLVSQVDHHLGRVMAALRETGQDRNTLIVFTSDHGDYLGDHWLGDKDLFHEPSVRIPMIVVDPHDDASASRGNTSTALVESIDFLPTVMDALGLERPNHLLEGDSLLGFTRGRGPGWRDAAISEIDYAYREARIALGQDPRRCRGYMVRTERWKYIFWDGHAEQLFDMTLDPDELHDVGGDEALSSVRSEHKERLFEWMRTRKLSVTVPDQNIVVSRHSIEPRHGIEIGVW</sequence>
<dbReference type="KEGG" id="apes:FOC84_15030"/>
<organism evidence="4 5">
    <name type="scientific">Achromobacter pestifer</name>
    <dbReference type="NCBI Taxonomy" id="1353889"/>
    <lineage>
        <taxon>Bacteria</taxon>
        <taxon>Pseudomonadati</taxon>
        <taxon>Pseudomonadota</taxon>
        <taxon>Betaproteobacteria</taxon>
        <taxon>Burkholderiales</taxon>
        <taxon>Alcaligenaceae</taxon>
        <taxon>Achromobacter</taxon>
    </lineage>
</organism>
<evidence type="ECO:0000256" key="1">
    <source>
        <dbReference type="ARBA" id="ARBA00022723"/>
    </source>
</evidence>
<dbReference type="GO" id="GO:0008484">
    <property type="term" value="F:sulfuric ester hydrolase activity"/>
    <property type="evidence" value="ECO:0007669"/>
    <property type="project" value="TreeGrafter"/>
</dbReference>
<keyword evidence="2 4" id="KW-0378">Hydrolase</keyword>
<dbReference type="SUPFAM" id="SSF53649">
    <property type="entry name" value="Alkaline phosphatase-like"/>
    <property type="match status" value="1"/>
</dbReference>
<feature type="domain" description="Sulfatase N-terminal" evidence="3">
    <location>
        <begin position="14"/>
        <end position="389"/>
    </location>
</feature>
<gene>
    <name evidence="4" type="ORF">FOC84_15030</name>
</gene>
<dbReference type="InterPro" id="IPR017850">
    <property type="entry name" value="Alkaline_phosphatase_core_sf"/>
</dbReference>
<dbReference type="InterPro" id="IPR000917">
    <property type="entry name" value="Sulfatase_N"/>
</dbReference>
<dbReference type="PANTHER" id="PTHR45953:SF1">
    <property type="entry name" value="IDURONATE 2-SULFATASE"/>
    <property type="match status" value="1"/>
</dbReference>
<keyword evidence="4" id="KW-0808">Transferase</keyword>
<evidence type="ECO:0000313" key="4">
    <source>
        <dbReference type="EMBL" id="QKH36190.1"/>
    </source>
</evidence>
<dbReference type="Pfam" id="PF00884">
    <property type="entry name" value="Sulfatase"/>
    <property type="match status" value="1"/>
</dbReference>
<dbReference type="GO" id="GO:0046872">
    <property type="term" value="F:metal ion binding"/>
    <property type="evidence" value="ECO:0007669"/>
    <property type="project" value="UniProtKB-KW"/>
</dbReference>
<dbReference type="RefSeq" id="WP_173145101.1">
    <property type="nucleotide sequence ID" value="NZ_CP053985.1"/>
</dbReference>
<keyword evidence="5" id="KW-1185">Reference proteome</keyword>
<dbReference type="EMBL" id="CP053985">
    <property type="protein sequence ID" value="QKH36190.1"/>
    <property type="molecule type" value="Genomic_DNA"/>
</dbReference>
<name>A0A7D4E212_9BURK</name>
<dbReference type="Proteomes" id="UP000500970">
    <property type="component" value="Chromosome"/>
</dbReference>
<evidence type="ECO:0000259" key="3">
    <source>
        <dbReference type="Pfam" id="PF00884"/>
    </source>
</evidence>
<keyword evidence="1" id="KW-0479">Metal-binding</keyword>
<accession>A0A7D4E212</accession>
<evidence type="ECO:0000313" key="5">
    <source>
        <dbReference type="Proteomes" id="UP000500970"/>
    </source>
</evidence>
<evidence type="ECO:0000256" key="2">
    <source>
        <dbReference type="ARBA" id="ARBA00022801"/>
    </source>
</evidence>
<proteinExistence type="predicted"/>
<dbReference type="GO" id="GO:0005737">
    <property type="term" value="C:cytoplasm"/>
    <property type="evidence" value="ECO:0007669"/>
    <property type="project" value="TreeGrafter"/>
</dbReference>
<dbReference type="PANTHER" id="PTHR45953">
    <property type="entry name" value="IDURONATE 2-SULFATASE"/>
    <property type="match status" value="1"/>
</dbReference>
<protein>
    <submittedName>
        <fullName evidence="4">Sulfatase-like hydrolase/transferase</fullName>
    </submittedName>
</protein>
<dbReference type="GO" id="GO:0016740">
    <property type="term" value="F:transferase activity"/>
    <property type="evidence" value="ECO:0007669"/>
    <property type="project" value="UniProtKB-KW"/>
</dbReference>